<protein>
    <submittedName>
        <fullName evidence="2">Uncharacterized protein</fullName>
    </submittedName>
</protein>
<proteinExistence type="predicted"/>
<feature type="region of interest" description="Disordered" evidence="1">
    <location>
        <begin position="1"/>
        <end position="23"/>
    </location>
</feature>
<dbReference type="EMBL" id="KZ821257">
    <property type="protein sequence ID" value="PYH41916.1"/>
    <property type="molecule type" value="Genomic_DNA"/>
</dbReference>
<reference evidence="2 3" key="1">
    <citation type="submission" date="2016-12" db="EMBL/GenBank/DDBJ databases">
        <title>The genomes of Aspergillus section Nigri reveals drivers in fungal speciation.</title>
        <authorList>
            <consortium name="DOE Joint Genome Institute"/>
            <person name="Vesth T.C."/>
            <person name="Nybo J."/>
            <person name="Theobald S."/>
            <person name="Brandl J."/>
            <person name="Frisvad J.C."/>
            <person name="Nielsen K.F."/>
            <person name="Lyhne E.K."/>
            <person name="Kogle M.E."/>
            <person name="Kuo A."/>
            <person name="Riley R."/>
            <person name="Clum A."/>
            <person name="Nolan M."/>
            <person name="Lipzen A."/>
            <person name="Salamov A."/>
            <person name="Henrissat B."/>
            <person name="Wiebenga A."/>
            <person name="De Vries R.P."/>
            <person name="Grigoriev I.V."/>
            <person name="Mortensen U.H."/>
            <person name="Andersen M.R."/>
            <person name="Baker S.E."/>
        </authorList>
    </citation>
    <scope>NUCLEOTIDE SEQUENCE [LARGE SCALE GENOMIC DNA]</scope>
    <source>
        <strain evidence="2 3">JOP 1030-1</strain>
    </source>
</reference>
<feature type="compositionally biased region" description="Gly residues" evidence="1">
    <location>
        <begin position="7"/>
        <end position="22"/>
    </location>
</feature>
<evidence type="ECO:0000313" key="3">
    <source>
        <dbReference type="Proteomes" id="UP000248349"/>
    </source>
</evidence>
<evidence type="ECO:0000313" key="2">
    <source>
        <dbReference type="EMBL" id="PYH41916.1"/>
    </source>
</evidence>
<sequence length="102" mass="10915">MKKKYWRGGGGGRGQEGGGPELGLGKKSCLRTLNNFSPALRKQLNQREAKSSIGDDIGAVLVAAIIHCLLQSLGNFSSPSKSIPLDFALLLPDWCCNTKISK</sequence>
<gene>
    <name evidence="2" type="ORF">BP01DRAFT_155172</name>
</gene>
<dbReference type="RefSeq" id="XP_025427898.1">
    <property type="nucleotide sequence ID" value="XM_025570657.1"/>
</dbReference>
<dbReference type="Proteomes" id="UP000248349">
    <property type="component" value="Unassembled WGS sequence"/>
</dbReference>
<dbReference type="AlphaFoldDB" id="A0A318Z4A5"/>
<accession>A0A318Z4A5</accession>
<evidence type="ECO:0000256" key="1">
    <source>
        <dbReference type="SAM" id="MobiDB-lite"/>
    </source>
</evidence>
<organism evidence="2 3">
    <name type="scientific">Aspergillus saccharolyticus JOP 1030-1</name>
    <dbReference type="NCBI Taxonomy" id="1450539"/>
    <lineage>
        <taxon>Eukaryota</taxon>
        <taxon>Fungi</taxon>
        <taxon>Dikarya</taxon>
        <taxon>Ascomycota</taxon>
        <taxon>Pezizomycotina</taxon>
        <taxon>Eurotiomycetes</taxon>
        <taxon>Eurotiomycetidae</taxon>
        <taxon>Eurotiales</taxon>
        <taxon>Aspergillaceae</taxon>
        <taxon>Aspergillus</taxon>
        <taxon>Aspergillus subgen. Circumdati</taxon>
    </lineage>
</organism>
<keyword evidence="3" id="KW-1185">Reference proteome</keyword>
<name>A0A318Z4A5_9EURO</name>
<dbReference type="GeneID" id="37071885"/>